<dbReference type="STRING" id="869250.J4CDW0"/>
<protein>
    <recommendedName>
        <fullName evidence="1">N-acetyltransferase domain-containing protein</fullName>
    </recommendedName>
</protein>
<dbReference type="InterPro" id="IPR016181">
    <property type="entry name" value="Acyl_CoA_acyltransferase"/>
</dbReference>
<keyword evidence="3" id="KW-1185">Reference proteome</keyword>
<reference evidence="2 3" key="1">
    <citation type="journal article" date="2012" name="MBio">
        <title>Comparative genome analysis of three eukaryotic parasites with differing abilities to transform leukocytes reveals key mediators of Theileria-induced leukocyte transformation.</title>
        <authorList>
            <person name="Hayashida K."/>
            <person name="Hara Y."/>
            <person name="Abe T."/>
            <person name="Yamasaki C."/>
            <person name="Toyoda A."/>
            <person name="Kosuge T."/>
            <person name="Suzuki Y."/>
            <person name="Sato Y."/>
            <person name="Kawashima S."/>
            <person name="Katayama T."/>
            <person name="Wakaguri H."/>
            <person name="Inoue N."/>
            <person name="Homma K."/>
            <person name="Tada-Umezaki M."/>
            <person name="Yagi Y."/>
            <person name="Fujii Y."/>
            <person name="Habara T."/>
            <person name="Kanehisa M."/>
            <person name="Watanabe H."/>
            <person name="Ito K."/>
            <person name="Gojobori T."/>
            <person name="Sugawara H."/>
            <person name="Imanishi T."/>
            <person name="Weir W."/>
            <person name="Gardner M."/>
            <person name="Pain A."/>
            <person name="Shiels B."/>
            <person name="Hattori M."/>
            <person name="Nene V."/>
            <person name="Sugimoto C."/>
        </authorList>
    </citation>
    <scope>NUCLEOTIDE SEQUENCE [LARGE SCALE GENOMIC DNA]</scope>
    <source>
        <strain evidence="2 3">Shintoku</strain>
    </source>
</reference>
<dbReference type="SUPFAM" id="SSF55729">
    <property type="entry name" value="Acyl-CoA N-acyltransferases (Nat)"/>
    <property type="match status" value="1"/>
</dbReference>
<evidence type="ECO:0000313" key="2">
    <source>
        <dbReference type="EMBL" id="BAM41827.1"/>
    </source>
</evidence>
<gene>
    <name evidence="2" type="ORF">TOT_040000207</name>
</gene>
<dbReference type="VEuPathDB" id="PiroplasmaDB:TOT_040000207"/>
<accession>J4CDW0</accession>
<dbReference type="Gene3D" id="3.40.630.30">
    <property type="match status" value="1"/>
</dbReference>
<evidence type="ECO:0000259" key="1">
    <source>
        <dbReference type="PROSITE" id="PS51186"/>
    </source>
</evidence>
<dbReference type="KEGG" id="tot:TOT_040000207"/>
<organism evidence="2 3">
    <name type="scientific">Theileria orientalis strain Shintoku</name>
    <dbReference type="NCBI Taxonomy" id="869250"/>
    <lineage>
        <taxon>Eukaryota</taxon>
        <taxon>Sar</taxon>
        <taxon>Alveolata</taxon>
        <taxon>Apicomplexa</taxon>
        <taxon>Aconoidasida</taxon>
        <taxon>Piroplasmida</taxon>
        <taxon>Theileriidae</taxon>
        <taxon>Theileria</taxon>
    </lineage>
</organism>
<sequence length="222" mass="25108">MGEYNDQIDDTIKSFHDLSISDKYSFNSSLVKIVDVTVHTIRQVWVILRNSLPYELDNYLSNDYKFPQFDCMNQYVNYSSIAYVSIYSAGAIICQVTKPDPKPPSPKLIPFNRSSKSKSKNEQPCVVIIAISVLKNHTGLGLSLKLYDHTINKLKSDGIKVVYALVDENSECTVDFYSRRGFHKSNTKFNLLTSNLKVECSRSPVPPSFVIMEMALGSELTK</sequence>
<dbReference type="Proteomes" id="UP000003786">
    <property type="component" value="Chromosome 4"/>
</dbReference>
<dbReference type="EMBL" id="AP011949">
    <property type="protein sequence ID" value="BAM41827.1"/>
    <property type="molecule type" value="Genomic_DNA"/>
</dbReference>
<dbReference type="GO" id="GO:0016747">
    <property type="term" value="F:acyltransferase activity, transferring groups other than amino-acyl groups"/>
    <property type="evidence" value="ECO:0007669"/>
    <property type="project" value="InterPro"/>
</dbReference>
<dbReference type="eggNOG" id="ENOG502TNDJ">
    <property type="taxonomic scope" value="Eukaryota"/>
</dbReference>
<dbReference type="Pfam" id="PF00583">
    <property type="entry name" value="Acetyltransf_1"/>
    <property type="match status" value="1"/>
</dbReference>
<evidence type="ECO:0000313" key="3">
    <source>
        <dbReference type="Proteomes" id="UP000003786"/>
    </source>
</evidence>
<dbReference type="GeneID" id="20716297"/>
<dbReference type="OrthoDB" id="361214at2759"/>
<dbReference type="AlphaFoldDB" id="J4CDW0"/>
<dbReference type="OMA" id="RAIHIHD"/>
<name>J4CDW0_THEOR</name>
<proteinExistence type="predicted"/>
<feature type="domain" description="N-acetyltransferase" evidence="1">
    <location>
        <begin position="31"/>
        <end position="217"/>
    </location>
</feature>
<dbReference type="InterPro" id="IPR000182">
    <property type="entry name" value="GNAT_dom"/>
</dbReference>
<dbReference type="RefSeq" id="XP_009692128.1">
    <property type="nucleotide sequence ID" value="XM_009693833.1"/>
</dbReference>
<dbReference type="PROSITE" id="PS51186">
    <property type="entry name" value="GNAT"/>
    <property type="match status" value="1"/>
</dbReference>